<proteinExistence type="inferred from homology"/>
<evidence type="ECO:0000256" key="1">
    <source>
        <dbReference type="ARBA" id="ARBA00006226"/>
    </source>
</evidence>
<dbReference type="EMBL" id="CP000843">
    <property type="protein sequence ID" value="ABW33174.1"/>
    <property type="molecule type" value="Genomic_DNA"/>
</dbReference>
<gene>
    <name evidence="3" type="ordered locus">AM1_F0008</name>
</gene>
<organism evidence="3 4">
    <name type="scientific">Acaryochloris marina (strain MBIC 11017)</name>
    <dbReference type="NCBI Taxonomy" id="329726"/>
    <lineage>
        <taxon>Bacteria</taxon>
        <taxon>Bacillati</taxon>
        <taxon>Cyanobacteriota</taxon>
        <taxon>Cyanophyceae</taxon>
        <taxon>Acaryochloridales</taxon>
        <taxon>Acaryochloridaceae</taxon>
        <taxon>Acaryochloris</taxon>
    </lineage>
</organism>
<dbReference type="HOGENOM" id="CLU_155761_3_0_3"/>
<sequence length="88" mass="10015">MSYSVFLAPAAERQLKKLPNKVKAQIVPILKTLTDDPHPSGSAKLKGAEDLWKIRKGAYRVIYQIQDKKLTILVVNIAHRRDVYKDKS</sequence>
<evidence type="ECO:0000256" key="2">
    <source>
        <dbReference type="ARBA" id="ARBA00022649"/>
    </source>
</evidence>
<keyword evidence="4" id="KW-1185">Reference proteome</keyword>
<dbReference type="PANTHER" id="PTHR35601:SF1">
    <property type="entry name" value="TOXIN RELE"/>
    <property type="match status" value="1"/>
</dbReference>
<dbReference type="KEGG" id="amr:AM1_F0008"/>
<dbReference type="SUPFAM" id="SSF143011">
    <property type="entry name" value="RelE-like"/>
    <property type="match status" value="1"/>
</dbReference>
<dbReference type="Pfam" id="PF05016">
    <property type="entry name" value="ParE_toxin"/>
    <property type="match status" value="1"/>
</dbReference>
<comment type="similarity">
    <text evidence="1">Belongs to the RelE toxin family.</text>
</comment>
<dbReference type="Gene3D" id="3.30.2310.20">
    <property type="entry name" value="RelE-like"/>
    <property type="match status" value="1"/>
</dbReference>
<protein>
    <submittedName>
        <fullName evidence="3">Plasmid stability protein, putative</fullName>
    </submittedName>
</protein>
<reference evidence="3 4" key="1">
    <citation type="journal article" date="2008" name="Proc. Natl. Acad. Sci. U.S.A.">
        <title>Niche adaptation and genome expansion in the chlorophyll d-producing cyanobacterium Acaryochloris marina.</title>
        <authorList>
            <person name="Swingley W.D."/>
            <person name="Chen M."/>
            <person name="Cheung P.C."/>
            <person name="Conrad A.L."/>
            <person name="Dejesa L.C."/>
            <person name="Hao J."/>
            <person name="Honchak B.M."/>
            <person name="Karbach L.E."/>
            <person name="Kurdoglu A."/>
            <person name="Lahiri S."/>
            <person name="Mastrian S.D."/>
            <person name="Miyashita H."/>
            <person name="Page L."/>
            <person name="Ramakrishna P."/>
            <person name="Satoh S."/>
            <person name="Sattley W.M."/>
            <person name="Shimada Y."/>
            <person name="Taylor H.L."/>
            <person name="Tomo T."/>
            <person name="Tsuchiya T."/>
            <person name="Wang Z.T."/>
            <person name="Raymond J."/>
            <person name="Mimuro M."/>
            <person name="Blankenship R.E."/>
            <person name="Touchman J.W."/>
        </authorList>
    </citation>
    <scope>NUCLEOTIDE SEQUENCE [LARGE SCALE GENOMIC DNA]</scope>
    <source>
        <strain evidence="4">MBIC 11017</strain>
        <plasmid evidence="4">Plasmid pREB6</plasmid>
    </source>
</reference>
<dbReference type="Proteomes" id="UP000000268">
    <property type="component" value="Plasmid pREB6"/>
</dbReference>
<geneLocation type="plasmid" evidence="3 4">
    <name>pREB6</name>
</geneLocation>
<evidence type="ECO:0000313" key="3">
    <source>
        <dbReference type="EMBL" id="ABW33174.1"/>
    </source>
</evidence>
<accession>A8ZPZ1</accession>
<dbReference type="RefSeq" id="WP_012168083.1">
    <property type="nucleotide sequence ID" value="NC_009931.1"/>
</dbReference>
<dbReference type="PANTHER" id="PTHR35601">
    <property type="entry name" value="TOXIN RELE"/>
    <property type="match status" value="1"/>
</dbReference>
<name>A8ZPZ1_ACAM1</name>
<dbReference type="InterPro" id="IPR007712">
    <property type="entry name" value="RelE/ParE_toxin"/>
</dbReference>
<evidence type="ECO:0000313" key="4">
    <source>
        <dbReference type="Proteomes" id="UP000000268"/>
    </source>
</evidence>
<dbReference type="AlphaFoldDB" id="A8ZPZ1"/>
<dbReference type="InterPro" id="IPR035093">
    <property type="entry name" value="RelE/ParE_toxin_dom_sf"/>
</dbReference>
<keyword evidence="2" id="KW-1277">Toxin-antitoxin system</keyword>
<keyword evidence="3" id="KW-0614">Plasmid</keyword>